<accession>A0A6C0L7M4</accession>
<proteinExistence type="predicted"/>
<dbReference type="AlphaFoldDB" id="A0A6C0L7M4"/>
<protein>
    <submittedName>
        <fullName evidence="1">Uncharacterized protein</fullName>
    </submittedName>
</protein>
<dbReference type="EMBL" id="MN740446">
    <property type="protein sequence ID" value="QHU26949.1"/>
    <property type="molecule type" value="Genomic_DNA"/>
</dbReference>
<evidence type="ECO:0000313" key="1">
    <source>
        <dbReference type="EMBL" id="QHU26949.1"/>
    </source>
</evidence>
<reference evidence="1" key="1">
    <citation type="journal article" date="2020" name="Nature">
        <title>Giant virus diversity and host interactions through global metagenomics.</title>
        <authorList>
            <person name="Schulz F."/>
            <person name="Roux S."/>
            <person name="Paez-Espino D."/>
            <person name="Jungbluth S."/>
            <person name="Walsh D.A."/>
            <person name="Denef V.J."/>
            <person name="McMahon K.D."/>
            <person name="Konstantinidis K.T."/>
            <person name="Eloe-Fadrosh E.A."/>
            <person name="Kyrpides N.C."/>
            <person name="Woyke T."/>
        </authorList>
    </citation>
    <scope>NUCLEOTIDE SEQUENCE</scope>
    <source>
        <strain evidence="1">GVMAG-M-3300027759-42</strain>
    </source>
</reference>
<name>A0A6C0L7M4_9ZZZZ</name>
<sequence>MSDISAKMDEFINKTKPVETVGEFYISIADLIDGKEVYNKMRASKSPGYEIFGGDGYSSYSLYKSSAEKIYLCEIDCQRPSKYIEITNASMLYTG</sequence>
<organism evidence="1">
    <name type="scientific">viral metagenome</name>
    <dbReference type="NCBI Taxonomy" id="1070528"/>
    <lineage>
        <taxon>unclassified sequences</taxon>
        <taxon>metagenomes</taxon>
        <taxon>organismal metagenomes</taxon>
    </lineage>
</organism>